<proteinExistence type="predicted"/>
<reference evidence="2" key="2">
    <citation type="submission" date="2015-01" db="EMBL/GenBank/DDBJ databases">
        <title>Evolutionary Origins and Diversification of the Mycorrhizal Mutualists.</title>
        <authorList>
            <consortium name="DOE Joint Genome Institute"/>
            <consortium name="Mycorrhizal Genomics Consortium"/>
            <person name="Kohler A."/>
            <person name="Kuo A."/>
            <person name="Nagy L.G."/>
            <person name="Floudas D."/>
            <person name="Copeland A."/>
            <person name="Barry K.W."/>
            <person name="Cichocki N."/>
            <person name="Veneault-Fourrey C."/>
            <person name="LaButti K."/>
            <person name="Lindquist E.A."/>
            <person name="Lipzen A."/>
            <person name="Lundell T."/>
            <person name="Morin E."/>
            <person name="Murat C."/>
            <person name="Riley R."/>
            <person name="Ohm R."/>
            <person name="Sun H."/>
            <person name="Tunlid A."/>
            <person name="Henrissat B."/>
            <person name="Grigoriev I.V."/>
            <person name="Hibbett D.S."/>
            <person name="Martin F."/>
        </authorList>
    </citation>
    <scope>NUCLEOTIDE SEQUENCE [LARGE SCALE GENOMIC DNA]</scope>
    <source>
        <strain evidence="2">Ve08.2h10</strain>
    </source>
</reference>
<dbReference type="Proteomes" id="UP000054538">
    <property type="component" value="Unassembled WGS sequence"/>
</dbReference>
<gene>
    <name evidence="1" type="ORF">PAXRUDRAFT_140084</name>
</gene>
<evidence type="ECO:0000313" key="1">
    <source>
        <dbReference type="EMBL" id="KIK95685.1"/>
    </source>
</evidence>
<evidence type="ECO:0000313" key="2">
    <source>
        <dbReference type="Proteomes" id="UP000054538"/>
    </source>
</evidence>
<name>A0A0D0E9D4_9AGAM</name>
<sequence>MTGITDTITPTKSQLQKISEGARDIMRCKVLMTNVLSTTLVQKKMAHNALKESTSTVLVAVVGTIQMIFKSTAHYIVHTCYGLHPDILDPQADPEVQQKKDLIPQLLTDNIFLHKLCMVC</sequence>
<dbReference type="AlphaFoldDB" id="A0A0D0E9D4"/>
<accession>A0A0D0E9D4</accession>
<dbReference type="HOGENOM" id="CLU_2050380_0_0_1"/>
<keyword evidence="2" id="KW-1185">Reference proteome</keyword>
<protein>
    <submittedName>
        <fullName evidence="1">Uncharacterized protein</fullName>
    </submittedName>
</protein>
<organism evidence="1 2">
    <name type="scientific">Paxillus rubicundulus Ve08.2h10</name>
    <dbReference type="NCBI Taxonomy" id="930991"/>
    <lineage>
        <taxon>Eukaryota</taxon>
        <taxon>Fungi</taxon>
        <taxon>Dikarya</taxon>
        <taxon>Basidiomycota</taxon>
        <taxon>Agaricomycotina</taxon>
        <taxon>Agaricomycetes</taxon>
        <taxon>Agaricomycetidae</taxon>
        <taxon>Boletales</taxon>
        <taxon>Paxilineae</taxon>
        <taxon>Paxillaceae</taxon>
        <taxon>Paxillus</taxon>
    </lineage>
</organism>
<reference evidence="1 2" key="1">
    <citation type="submission" date="2014-04" db="EMBL/GenBank/DDBJ databases">
        <authorList>
            <consortium name="DOE Joint Genome Institute"/>
            <person name="Kuo A."/>
            <person name="Kohler A."/>
            <person name="Jargeat P."/>
            <person name="Nagy L.G."/>
            <person name="Floudas D."/>
            <person name="Copeland A."/>
            <person name="Barry K.W."/>
            <person name="Cichocki N."/>
            <person name="Veneault-Fourrey C."/>
            <person name="LaButti K."/>
            <person name="Lindquist E.A."/>
            <person name="Lipzen A."/>
            <person name="Lundell T."/>
            <person name="Morin E."/>
            <person name="Murat C."/>
            <person name="Sun H."/>
            <person name="Tunlid A."/>
            <person name="Henrissat B."/>
            <person name="Grigoriev I.V."/>
            <person name="Hibbett D.S."/>
            <person name="Martin F."/>
            <person name="Nordberg H.P."/>
            <person name="Cantor M.N."/>
            <person name="Hua S.X."/>
        </authorList>
    </citation>
    <scope>NUCLEOTIDE SEQUENCE [LARGE SCALE GENOMIC DNA]</scope>
    <source>
        <strain evidence="1 2">Ve08.2h10</strain>
    </source>
</reference>
<dbReference type="EMBL" id="KN825026">
    <property type="protein sequence ID" value="KIK95685.1"/>
    <property type="molecule type" value="Genomic_DNA"/>
</dbReference>
<dbReference type="InParanoid" id="A0A0D0E9D4"/>